<dbReference type="OrthoDB" id="3784334at2"/>
<dbReference type="SUPFAM" id="SSF51735">
    <property type="entry name" value="NAD(P)-binding Rossmann-fold domains"/>
    <property type="match status" value="1"/>
</dbReference>
<dbReference type="PRINTS" id="PR00081">
    <property type="entry name" value="GDHRDH"/>
</dbReference>
<name>A0A2T0VH41_9MICO</name>
<organism evidence="4 5">
    <name type="scientific">Glaciihabitans tibetensis</name>
    <dbReference type="NCBI Taxonomy" id="1266600"/>
    <lineage>
        <taxon>Bacteria</taxon>
        <taxon>Bacillati</taxon>
        <taxon>Actinomycetota</taxon>
        <taxon>Actinomycetes</taxon>
        <taxon>Micrococcales</taxon>
        <taxon>Microbacteriaceae</taxon>
        <taxon>Glaciihabitans</taxon>
    </lineage>
</organism>
<reference evidence="4 5" key="1">
    <citation type="submission" date="2018-03" db="EMBL/GenBank/DDBJ databases">
        <title>Genomic Encyclopedia of Type Strains, Phase III (KMG-III): the genomes of soil and plant-associated and newly described type strains.</title>
        <authorList>
            <person name="Whitman W."/>
        </authorList>
    </citation>
    <scope>NUCLEOTIDE SEQUENCE [LARGE SCALE GENOMIC DNA]</scope>
    <source>
        <strain evidence="4 5">CGMCC 1.12484</strain>
    </source>
</reference>
<dbReference type="GO" id="GO:0016491">
    <property type="term" value="F:oxidoreductase activity"/>
    <property type="evidence" value="ECO:0007669"/>
    <property type="project" value="UniProtKB-KW"/>
</dbReference>
<dbReference type="PANTHER" id="PTHR44196:SF1">
    <property type="entry name" value="DEHYDROGENASE_REDUCTASE SDR FAMILY MEMBER 7B"/>
    <property type="match status" value="1"/>
</dbReference>
<accession>A0A2T0VH41</accession>
<feature type="domain" description="Ketoreductase" evidence="3">
    <location>
        <begin position="7"/>
        <end position="181"/>
    </location>
</feature>
<dbReference type="InterPro" id="IPR002347">
    <property type="entry name" value="SDR_fam"/>
</dbReference>
<dbReference type="InterPro" id="IPR036291">
    <property type="entry name" value="NAD(P)-bd_dom_sf"/>
</dbReference>
<dbReference type="SMART" id="SM00822">
    <property type="entry name" value="PKS_KR"/>
    <property type="match status" value="1"/>
</dbReference>
<evidence type="ECO:0000256" key="1">
    <source>
        <dbReference type="ARBA" id="ARBA00006484"/>
    </source>
</evidence>
<keyword evidence="5" id="KW-1185">Reference proteome</keyword>
<evidence type="ECO:0000313" key="4">
    <source>
        <dbReference type="EMBL" id="PRY69393.1"/>
    </source>
</evidence>
<dbReference type="Proteomes" id="UP000237983">
    <property type="component" value="Unassembled WGS sequence"/>
</dbReference>
<dbReference type="GO" id="GO:0016020">
    <property type="term" value="C:membrane"/>
    <property type="evidence" value="ECO:0007669"/>
    <property type="project" value="TreeGrafter"/>
</dbReference>
<dbReference type="PANTHER" id="PTHR44196">
    <property type="entry name" value="DEHYDROGENASE/REDUCTASE SDR FAMILY MEMBER 7B"/>
    <property type="match status" value="1"/>
</dbReference>
<keyword evidence="2" id="KW-0560">Oxidoreductase</keyword>
<comment type="caution">
    <text evidence="4">The sequence shown here is derived from an EMBL/GenBank/DDBJ whole genome shotgun (WGS) entry which is preliminary data.</text>
</comment>
<dbReference type="AlphaFoldDB" id="A0A2T0VH41"/>
<dbReference type="InterPro" id="IPR057326">
    <property type="entry name" value="KR_dom"/>
</dbReference>
<dbReference type="Gene3D" id="3.40.50.720">
    <property type="entry name" value="NAD(P)-binding Rossmann-like Domain"/>
    <property type="match status" value="1"/>
</dbReference>
<gene>
    <name evidence="4" type="ORF">B0I08_10265</name>
</gene>
<sequence length="226" mass="23072">MTELDGAVVLVLGASGGLGSRLATQLADAGALVVRAGRDPATLFGPNAFLADLRTQTGPQSLIAAAIQTHGRLDGVVIAAGVVAFGPANEVTDETVTELFETNALGPIRMLRDSFPYLVESAAAGRLPFVVTLSGVVAEAPAAGLAAYSASKAALSAFVSAAAREYRRSGIRLLDARPGHTDTDLSTHPVAGTAPAFGQAHSADEVVARIVRAIRDGEKDLPSTAF</sequence>
<protein>
    <submittedName>
        <fullName evidence="4">Cyclic-di-GMP-binding biofilm dispersal mediator protein</fullName>
    </submittedName>
</protein>
<evidence type="ECO:0000313" key="5">
    <source>
        <dbReference type="Proteomes" id="UP000237983"/>
    </source>
</evidence>
<evidence type="ECO:0000259" key="3">
    <source>
        <dbReference type="SMART" id="SM00822"/>
    </source>
</evidence>
<dbReference type="EMBL" id="PVTL01000002">
    <property type="protein sequence ID" value="PRY69393.1"/>
    <property type="molecule type" value="Genomic_DNA"/>
</dbReference>
<evidence type="ECO:0000256" key="2">
    <source>
        <dbReference type="ARBA" id="ARBA00023002"/>
    </source>
</evidence>
<dbReference type="RefSeq" id="WP_106210157.1">
    <property type="nucleotide sequence ID" value="NZ_PVTL01000002.1"/>
</dbReference>
<comment type="similarity">
    <text evidence="1">Belongs to the short-chain dehydrogenases/reductases (SDR) family.</text>
</comment>
<proteinExistence type="inferred from homology"/>
<dbReference type="Pfam" id="PF00106">
    <property type="entry name" value="adh_short"/>
    <property type="match status" value="1"/>
</dbReference>